<reference evidence="2" key="1">
    <citation type="submission" date="2019-12" db="UniProtKB">
        <authorList>
            <consortium name="WormBaseParasite"/>
        </authorList>
    </citation>
    <scope>IDENTIFICATION</scope>
</reference>
<dbReference type="AlphaFoldDB" id="A0A5S6Q576"/>
<dbReference type="STRING" id="70415.A0A5S6Q576"/>
<sequence>MGNNTVKRRIDEMDNNVEDALCSSIRTTQFSLQIDESCLPGIEALLLAYVRFIKDEKLVHKLLFAKELERKFRLRI</sequence>
<dbReference type="Proteomes" id="UP000046395">
    <property type="component" value="Unassembled WGS sequence"/>
</dbReference>
<dbReference type="PANTHER" id="PTHR45913">
    <property type="entry name" value="EPM2A-INTERACTING PROTEIN 1"/>
    <property type="match status" value="1"/>
</dbReference>
<protein>
    <submittedName>
        <fullName evidence="2">Zinc finger BED domain-containing protein 5</fullName>
    </submittedName>
</protein>
<proteinExistence type="predicted"/>
<dbReference type="PANTHER" id="PTHR45913:SF22">
    <property type="entry name" value="SCAN BOX DOMAIN-CONTAINING PROTEIN"/>
    <property type="match status" value="1"/>
</dbReference>
<dbReference type="WBParaSite" id="TMUE_0000002385.1">
    <property type="protein sequence ID" value="TMUE_0000002385.1"/>
    <property type="gene ID" value="WBGene00298227"/>
</dbReference>
<accession>A0A5S6Q576</accession>
<name>A0A5S6Q576_TRIMR</name>
<evidence type="ECO:0000313" key="1">
    <source>
        <dbReference type="Proteomes" id="UP000046395"/>
    </source>
</evidence>
<evidence type="ECO:0000313" key="2">
    <source>
        <dbReference type="WBParaSite" id="TMUE_0000002385.1"/>
    </source>
</evidence>
<keyword evidence="1" id="KW-1185">Reference proteome</keyword>
<organism evidence="1 2">
    <name type="scientific">Trichuris muris</name>
    <name type="common">Mouse whipworm</name>
    <dbReference type="NCBI Taxonomy" id="70415"/>
    <lineage>
        <taxon>Eukaryota</taxon>
        <taxon>Metazoa</taxon>
        <taxon>Ecdysozoa</taxon>
        <taxon>Nematoda</taxon>
        <taxon>Enoplea</taxon>
        <taxon>Dorylaimia</taxon>
        <taxon>Trichinellida</taxon>
        <taxon>Trichuridae</taxon>
        <taxon>Trichuris</taxon>
    </lineage>
</organism>